<evidence type="ECO:0000259" key="1">
    <source>
        <dbReference type="Pfam" id="PF12728"/>
    </source>
</evidence>
<organism evidence="2 3">
    <name type="scientific">Streptomyces salyersiae</name>
    <dbReference type="NCBI Taxonomy" id="3075530"/>
    <lineage>
        <taxon>Bacteria</taxon>
        <taxon>Bacillati</taxon>
        <taxon>Actinomycetota</taxon>
        <taxon>Actinomycetes</taxon>
        <taxon>Kitasatosporales</taxon>
        <taxon>Streptomycetaceae</taxon>
        <taxon>Streptomyces</taxon>
    </lineage>
</organism>
<evidence type="ECO:0000313" key="2">
    <source>
        <dbReference type="EMBL" id="MDT0430341.1"/>
    </source>
</evidence>
<reference evidence="3" key="1">
    <citation type="submission" date="2023-07" db="EMBL/GenBank/DDBJ databases">
        <title>30 novel species of actinomycetes from the DSMZ collection.</title>
        <authorList>
            <person name="Nouioui I."/>
        </authorList>
    </citation>
    <scope>NUCLEOTIDE SEQUENCE [LARGE SCALE GENOMIC DNA]</scope>
    <source>
        <strain evidence="3">DSM 41770</strain>
    </source>
</reference>
<proteinExistence type="predicted"/>
<gene>
    <name evidence="2" type="ORF">RM649_22170</name>
</gene>
<comment type="caution">
    <text evidence="2">The sequence shown here is derived from an EMBL/GenBank/DDBJ whole genome shotgun (WGS) entry which is preliminary data.</text>
</comment>
<dbReference type="InterPro" id="IPR009061">
    <property type="entry name" value="DNA-bd_dom_put_sf"/>
</dbReference>
<dbReference type="InterPro" id="IPR041657">
    <property type="entry name" value="HTH_17"/>
</dbReference>
<dbReference type="SUPFAM" id="SSF46955">
    <property type="entry name" value="Putative DNA-binding domain"/>
    <property type="match status" value="1"/>
</dbReference>
<sequence>MESLFCCRTGGVVTAGGSNRLLTPGEVASWLQVSEITVKNKYRAWGLKAQKVGRLLRFRERDIIAYLEDNYG</sequence>
<name>A0ABU2RNX8_9ACTN</name>
<accession>A0ABU2RNX8</accession>
<keyword evidence="3" id="KW-1185">Reference proteome</keyword>
<evidence type="ECO:0000313" key="3">
    <source>
        <dbReference type="Proteomes" id="UP001183777"/>
    </source>
</evidence>
<dbReference type="EMBL" id="JAVREX010000010">
    <property type="protein sequence ID" value="MDT0430341.1"/>
    <property type="molecule type" value="Genomic_DNA"/>
</dbReference>
<protein>
    <submittedName>
        <fullName evidence="2">Helix-turn-helix domain-containing protein</fullName>
    </submittedName>
</protein>
<dbReference type="RefSeq" id="WP_267079505.1">
    <property type="nucleotide sequence ID" value="NZ_JAVREX010000010.1"/>
</dbReference>
<feature type="domain" description="Helix-turn-helix" evidence="1">
    <location>
        <begin position="21"/>
        <end position="70"/>
    </location>
</feature>
<dbReference type="Proteomes" id="UP001183777">
    <property type="component" value="Unassembled WGS sequence"/>
</dbReference>
<dbReference type="Pfam" id="PF12728">
    <property type="entry name" value="HTH_17"/>
    <property type="match status" value="1"/>
</dbReference>